<dbReference type="SUPFAM" id="SSF103473">
    <property type="entry name" value="MFS general substrate transporter"/>
    <property type="match status" value="1"/>
</dbReference>
<dbReference type="RefSeq" id="WP_071655737.1">
    <property type="nucleotide sequence ID" value="NZ_MLCF01000025.1"/>
</dbReference>
<dbReference type="CDD" id="cd17321">
    <property type="entry name" value="MFS_MMR_MDR_like"/>
    <property type="match status" value="1"/>
</dbReference>
<feature type="transmembrane region" description="Helical" evidence="9">
    <location>
        <begin position="359"/>
        <end position="377"/>
    </location>
</feature>
<feature type="domain" description="Major facilitator superfamily (MFS) profile" evidence="10">
    <location>
        <begin position="35"/>
        <end position="480"/>
    </location>
</feature>
<feature type="transmembrane region" description="Helical" evidence="9">
    <location>
        <begin position="221"/>
        <end position="238"/>
    </location>
</feature>
<dbReference type="Gene3D" id="1.20.1720.10">
    <property type="entry name" value="Multidrug resistance protein D"/>
    <property type="match status" value="1"/>
</dbReference>
<evidence type="ECO:0000259" key="10">
    <source>
        <dbReference type="PROSITE" id="PS50850"/>
    </source>
</evidence>
<dbReference type="AlphaFoldDB" id="A0A1J7C9X3"/>
<dbReference type="GO" id="GO:0046677">
    <property type="term" value="P:response to antibiotic"/>
    <property type="evidence" value="ECO:0007669"/>
    <property type="project" value="UniProtKB-KW"/>
</dbReference>
<organism evidence="11 12">
    <name type="scientific">Mangrovactinospora gilvigrisea</name>
    <dbReference type="NCBI Taxonomy" id="1428644"/>
    <lineage>
        <taxon>Bacteria</taxon>
        <taxon>Bacillati</taxon>
        <taxon>Actinomycetota</taxon>
        <taxon>Actinomycetes</taxon>
        <taxon>Kitasatosporales</taxon>
        <taxon>Streptomycetaceae</taxon>
        <taxon>Mangrovactinospora</taxon>
    </lineage>
</organism>
<dbReference type="PANTHER" id="PTHR42718:SF46">
    <property type="entry name" value="BLR6921 PROTEIN"/>
    <property type="match status" value="1"/>
</dbReference>
<evidence type="ECO:0000256" key="4">
    <source>
        <dbReference type="ARBA" id="ARBA00022692"/>
    </source>
</evidence>
<feature type="transmembrane region" description="Helical" evidence="9">
    <location>
        <begin position="101"/>
        <end position="120"/>
    </location>
</feature>
<evidence type="ECO:0000256" key="5">
    <source>
        <dbReference type="ARBA" id="ARBA00022989"/>
    </source>
</evidence>
<evidence type="ECO:0000256" key="9">
    <source>
        <dbReference type="SAM" id="Phobius"/>
    </source>
</evidence>
<evidence type="ECO:0000256" key="7">
    <source>
        <dbReference type="ARBA" id="ARBA00023251"/>
    </source>
</evidence>
<keyword evidence="3" id="KW-1003">Cell membrane</keyword>
<dbReference type="STRING" id="1428644.BIV57_06625"/>
<comment type="caution">
    <text evidence="11">The sequence shown here is derived from an EMBL/GenBank/DDBJ whole genome shotgun (WGS) entry which is preliminary data.</text>
</comment>
<feature type="transmembrane region" description="Helical" evidence="9">
    <location>
        <begin position="191"/>
        <end position="209"/>
    </location>
</feature>
<feature type="transmembrane region" description="Helical" evidence="9">
    <location>
        <begin position="126"/>
        <end position="147"/>
    </location>
</feature>
<dbReference type="GO" id="GO:0005886">
    <property type="term" value="C:plasma membrane"/>
    <property type="evidence" value="ECO:0007669"/>
    <property type="project" value="UniProtKB-SubCell"/>
</dbReference>
<feature type="transmembrane region" description="Helical" evidence="9">
    <location>
        <begin position="458"/>
        <end position="476"/>
    </location>
</feature>
<evidence type="ECO:0000313" key="11">
    <source>
        <dbReference type="EMBL" id="OIV38328.1"/>
    </source>
</evidence>
<dbReference type="PRINTS" id="PR01036">
    <property type="entry name" value="TCRTETB"/>
</dbReference>
<evidence type="ECO:0000256" key="2">
    <source>
        <dbReference type="ARBA" id="ARBA00022448"/>
    </source>
</evidence>
<name>A0A1J7C9X3_9ACTN</name>
<evidence type="ECO:0000256" key="8">
    <source>
        <dbReference type="SAM" id="MobiDB-lite"/>
    </source>
</evidence>
<keyword evidence="4 9" id="KW-0812">Transmembrane</keyword>
<dbReference type="PANTHER" id="PTHR42718">
    <property type="entry name" value="MAJOR FACILITATOR SUPERFAMILY MULTIDRUG TRANSPORTER MFSC"/>
    <property type="match status" value="1"/>
</dbReference>
<evidence type="ECO:0000256" key="6">
    <source>
        <dbReference type="ARBA" id="ARBA00023136"/>
    </source>
</evidence>
<keyword evidence="12" id="KW-1185">Reference proteome</keyword>
<feature type="transmembrane region" description="Helical" evidence="9">
    <location>
        <begin position="383"/>
        <end position="402"/>
    </location>
</feature>
<dbReference type="PROSITE" id="PS50850">
    <property type="entry name" value="MFS"/>
    <property type="match status" value="1"/>
</dbReference>
<feature type="transmembrane region" description="Helical" evidence="9">
    <location>
        <begin position="328"/>
        <end position="347"/>
    </location>
</feature>
<feature type="transmembrane region" description="Helical" evidence="9">
    <location>
        <begin position="288"/>
        <end position="308"/>
    </location>
</feature>
<evidence type="ECO:0000313" key="12">
    <source>
        <dbReference type="Proteomes" id="UP000243342"/>
    </source>
</evidence>
<feature type="transmembrane region" description="Helical" evidence="9">
    <location>
        <begin position="433"/>
        <end position="452"/>
    </location>
</feature>
<evidence type="ECO:0000256" key="1">
    <source>
        <dbReference type="ARBA" id="ARBA00004651"/>
    </source>
</evidence>
<dbReference type="OrthoDB" id="4080117at2"/>
<reference evidence="11 12" key="1">
    <citation type="submission" date="2016-10" db="EMBL/GenBank/DDBJ databases">
        <title>Genome sequence of Streptomyces gilvigriseus MUSC 26.</title>
        <authorList>
            <person name="Lee L.-H."/>
            <person name="Ser H.-L."/>
        </authorList>
    </citation>
    <scope>NUCLEOTIDE SEQUENCE [LARGE SCALE GENOMIC DNA]</scope>
    <source>
        <strain evidence="11 12">MUSC 26</strain>
    </source>
</reference>
<dbReference type="Pfam" id="PF07690">
    <property type="entry name" value="MFS_1"/>
    <property type="match status" value="1"/>
</dbReference>
<dbReference type="Gene3D" id="1.20.1250.20">
    <property type="entry name" value="MFS general substrate transporter like domains"/>
    <property type="match status" value="1"/>
</dbReference>
<dbReference type="InterPro" id="IPR036259">
    <property type="entry name" value="MFS_trans_sf"/>
</dbReference>
<keyword evidence="7" id="KW-0046">Antibiotic resistance</keyword>
<feature type="region of interest" description="Disordered" evidence="8">
    <location>
        <begin position="1"/>
        <end position="24"/>
    </location>
</feature>
<feature type="transmembrane region" description="Helical" evidence="9">
    <location>
        <begin position="159"/>
        <end position="185"/>
    </location>
</feature>
<feature type="transmembrane region" description="Helical" evidence="9">
    <location>
        <begin position="66"/>
        <end position="89"/>
    </location>
</feature>
<feature type="transmembrane region" description="Helical" evidence="9">
    <location>
        <begin position="34"/>
        <end position="60"/>
    </location>
</feature>
<dbReference type="EMBL" id="MLCF01000025">
    <property type="protein sequence ID" value="OIV38328.1"/>
    <property type="molecule type" value="Genomic_DNA"/>
</dbReference>
<keyword evidence="5 9" id="KW-1133">Transmembrane helix</keyword>
<keyword evidence="2" id="KW-0813">Transport</keyword>
<dbReference type="GO" id="GO:0022857">
    <property type="term" value="F:transmembrane transporter activity"/>
    <property type="evidence" value="ECO:0007669"/>
    <property type="project" value="InterPro"/>
</dbReference>
<evidence type="ECO:0000256" key="3">
    <source>
        <dbReference type="ARBA" id="ARBA00022475"/>
    </source>
</evidence>
<proteinExistence type="predicted"/>
<feature type="transmembrane region" description="Helical" evidence="9">
    <location>
        <begin position="250"/>
        <end position="267"/>
    </location>
</feature>
<protein>
    <recommendedName>
        <fullName evidence="10">Major facilitator superfamily (MFS) profile domain-containing protein</fullName>
    </recommendedName>
</protein>
<dbReference type="InterPro" id="IPR020846">
    <property type="entry name" value="MFS_dom"/>
</dbReference>
<comment type="subcellular location">
    <subcellularLocation>
        <location evidence="1">Cell membrane</location>
        <topology evidence="1">Multi-pass membrane protein</topology>
    </subcellularLocation>
</comment>
<dbReference type="Proteomes" id="UP000243342">
    <property type="component" value="Unassembled WGS sequence"/>
</dbReference>
<keyword evidence="6 9" id="KW-0472">Membrane</keyword>
<dbReference type="InterPro" id="IPR011701">
    <property type="entry name" value="MFS"/>
</dbReference>
<sequence length="489" mass="49276">MSVSRASTVPASTPPEAAASGPPAAPAAPRRAGVALAVILVAQLMFILDASVVNVGLPAIRSQLGFSATGLTWVVTAYSVAFGGLLTLGGRAGDLFGRRRLFLAGIALFTLSSAAAGVAQTSGQLLAARAVQGLAAACASPSTLALISTLFSGERRNRALSVFSAIIAAGATLGLLIGGLLVQYASWRWTMFLNVPIGIVALLLIPRFVPETERHPGRLDIAGALTSGLGIAIAVYAFNRAAQHGWSDGVALVGFAATALLVAAFLVNETRVENPLLPLRLFADRARAASFTAMFLMPAAMFSVFYFLTLYMQGHGGGMLGFSPLRTGAGFVPMTGPLLVVAGLQLAPRIMQRTGPKPVAVAGGVLAVAGLVWLTALSPGDGYGASLIGPLALIGTGMPFVMAPMNIAILTTVGPADAGAAAGALQALQQSGAALGVAVLTTVATAGGGGVAGMADGFRVGTGFAALVLLLAAFALRGSVLPRRPSVRG</sequence>
<gene>
    <name evidence="11" type="ORF">BIV57_06625</name>
</gene>
<accession>A0A1J7C9X3</accession>